<reference evidence="1" key="1">
    <citation type="submission" date="2020-06" db="EMBL/GenBank/DDBJ databases">
        <title>Unique genomic features of the anaerobic methanotrophic archaea.</title>
        <authorList>
            <person name="Chadwick G.L."/>
            <person name="Skennerton C.T."/>
            <person name="Laso-Perez R."/>
            <person name="Leu A.O."/>
            <person name="Speth D.R."/>
            <person name="Yu H."/>
            <person name="Morgan-Lang C."/>
            <person name="Hatzenpichler R."/>
            <person name="Goudeau D."/>
            <person name="Malmstrom R."/>
            <person name="Brazelton W.J."/>
            <person name="Woyke T."/>
            <person name="Hallam S.J."/>
            <person name="Tyson G.W."/>
            <person name="Wegener G."/>
            <person name="Boetius A."/>
            <person name="Orphan V."/>
        </authorList>
    </citation>
    <scope>NUCLEOTIDE SEQUENCE</scope>
</reference>
<dbReference type="AlphaFoldDB" id="A0A7G9YV89"/>
<accession>A0A7G9YV89</accession>
<organism evidence="1">
    <name type="scientific">Candidatus Methanophagaceae archaeon ANME-1 ERB6</name>
    <dbReference type="NCBI Taxonomy" id="2759912"/>
    <lineage>
        <taxon>Archaea</taxon>
        <taxon>Methanobacteriati</taxon>
        <taxon>Methanobacteriota</taxon>
        <taxon>Stenosarchaea group</taxon>
        <taxon>Methanomicrobia</taxon>
        <taxon>Candidatus Methanophagales</taxon>
        <taxon>Candidatus Methanophagaceae</taxon>
    </lineage>
</organism>
<proteinExistence type="predicted"/>
<sequence>MPPFGADATVASEIDCFCDSTVFALISEEAATLVLAGQHLVGFVDFDIAEVIIFRKAKCSPVEIVLEYVFDRERGISSKTEENYDEVCSWGEDVWMHQLYL</sequence>
<name>A0A7G9YV89_9EURY</name>
<gene>
    <name evidence="1" type="ORF">GIJBPDML_00004</name>
</gene>
<protein>
    <submittedName>
        <fullName evidence="1">Uncharacterized protein</fullName>
    </submittedName>
</protein>
<dbReference type="EMBL" id="MT631490">
    <property type="protein sequence ID" value="QNO51923.1"/>
    <property type="molecule type" value="Genomic_DNA"/>
</dbReference>
<evidence type="ECO:0000313" key="1">
    <source>
        <dbReference type="EMBL" id="QNO51923.1"/>
    </source>
</evidence>